<dbReference type="InterPro" id="IPR025612">
    <property type="entry name" value="YqjK"/>
</dbReference>
<organism evidence="1 2">
    <name type="scientific">Undibacterium jejuense</name>
    <dbReference type="NCBI Taxonomy" id="1344949"/>
    <lineage>
        <taxon>Bacteria</taxon>
        <taxon>Pseudomonadati</taxon>
        <taxon>Pseudomonadota</taxon>
        <taxon>Betaproteobacteria</taxon>
        <taxon>Burkholderiales</taxon>
        <taxon>Oxalobacteraceae</taxon>
        <taxon>Undibacterium</taxon>
    </lineage>
</organism>
<evidence type="ECO:0008006" key="3">
    <source>
        <dbReference type="Google" id="ProtNLM"/>
    </source>
</evidence>
<accession>A0A923HBL7</accession>
<dbReference type="Proteomes" id="UP000634011">
    <property type="component" value="Unassembled WGS sequence"/>
</dbReference>
<dbReference type="Pfam" id="PF13997">
    <property type="entry name" value="YqjK"/>
    <property type="match status" value="1"/>
</dbReference>
<comment type="caution">
    <text evidence="1">The sequence shown here is derived from an EMBL/GenBank/DDBJ whole genome shotgun (WGS) entry which is preliminary data.</text>
</comment>
<name>A0A923HBL7_9BURK</name>
<evidence type="ECO:0000313" key="2">
    <source>
        <dbReference type="Proteomes" id="UP000634011"/>
    </source>
</evidence>
<proteinExistence type="predicted"/>
<reference evidence="1" key="1">
    <citation type="submission" date="2020-08" db="EMBL/GenBank/DDBJ databases">
        <title>Novel species isolated from subtropical streams in China.</title>
        <authorList>
            <person name="Lu H."/>
        </authorList>
    </citation>
    <scope>NUCLEOTIDE SEQUENCE</scope>
    <source>
        <strain evidence="1">KACC 12607</strain>
    </source>
</reference>
<dbReference type="EMBL" id="JACOFV010000003">
    <property type="protein sequence ID" value="MBC3861472.1"/>
    <property type="molecule type" value="Genomic_DNA"/>
</dbReference>
<keyword evidence="2" id="KW-1185">Reference proteome</keyword>
<gene>
    <name evidence="1" type="ORF">H8K32_05110</name>
</gene>
<dbReference type="AlphaFoldDB" id="A0A923HBL7"/>
<sequence>MNPNQLAQRREALLIKIRAQRQVLTLQTQEIRQSLDIAEFSYQCASSVITKVKQQPLAAIAIAAVVFVIKPTRIASLSRTALKTWQIWKTIVPVIKRFKSESKNSP</sequence>
<protein>
    <recommendedName>
        <fullName evidence="3">YqjK-like protein</fullName>
    </recommendedName>
</protein>
<evidence type="ECO:0000313" key="1">
    <source>
        <dbReference type="EMBL" id="MBC3861472.1"/>
    </source>
</evidence>
<dbReference type="RefSeq" id="WP_186911397.1">
    <property type="nucleotide sequence ID" value="NZ_JACOFV010000003.1"/>
</dbReference>